<keyword evidence="3" id="KW-1185">Reference proteome</keyword>
<evidence type="ECO:0000313" key="2">
    <source>
        <dbReference type="EMBL" id="CAB3375931.1"/>
    </source>
</evidence>
<dbReference type="InterPro" id="IPR016186">
    <property type="entry name" value="C-type_lectin-like/link_sf"/>
</dbReference>
<dbReference type="InterPro" id="IPR016187">
    <property type="entry name" value="CTDL_fold"/>
</dbReference>
<dbReference type="AlphaFoldDB" id="A0A8S1D7X3"/>
<organism evidence="2 3">
    <name type="scientific">Cloeon dipterum</name>
    <dbReference type="NCBI Taxonomy" id="197152"/>
    <lineage>
        <taxon>Eukaryota</taxon>
        <taxon>Metazoa</taxon>
        <taxon>Ecdysozoa</taxon>
        <taxon>Arthropoda</taxon>
        <taxon>Hexapoda</taxon>
        <taxon>Insecta</taxon>
        <taxon>Pterygota</taxon>
        <taxon>Palaeoptera</taxon>
        <taxon>Ephemeroptera</taxon>
        <taxon>Pisciforma</taxon>
        <taxon>Baetidae</taxon>
        <taxon>Cloeon</taxon>
    </lineage>
</organism>
<evidence type="ECO:0000313" key="3">
    <source>
        <dbReference type="Proteomes" id="UP000494165"/>
    </source>
</evidence>
<dbReference type="SUPFAM" id="SSF56436">
    <property type="entry name" value="C-type lectin-like"/>
    <property type="match status" value="3"/>
</dbReference>
<comment type="caution">
    <text evidence="2">The sequence shown here is derived from an EMBL/GenBank/DDBJ whole genome shotgun (WGS) entry which is preliminary data.</text>
</comment>
<feature type="chain" id="PRO_5035770540" description="C-type lectin domain-containing protein" evidence="1">
    <location>
        <begin position="26"/>
        <end position="1087"/>
    </location>
</feature>
<dbReference type="Proteomes" id="UP000494165">
    <property type="component" value="Unassembled WGS sequence"/>
</dbReference>
<proteinExistence type="predicted"/>
<evidence type="ECO:0000256" key="1">
    <source>
        <dbReference type="SAM" id="SignalP"/>
    </source>
</evidence>
<reference evidence="2 3" key="1">
    <citation type="submission" date="2020-04" db="EMBL/GenBank/DDBJ databases">
        <authorList>
            <person name="Alioto T."/>
            <person name="Alioto T."/>
            <person name="Gomez Garrido J."/>
        </authorList>
    </citation>
    <scope>NUCLEOTIDE SEQUENCE [LARGE SCALE GENOMIC DNA]</scope>
</reference>
<name>A0A8S1D7X3_9INSE</name>
<evidence type="ECO:0008006" key="4">
    <source>
        <dbReference type="Google" id="ProtNLM"/>
    </source>
</evidence>
<protein>
    <recommendedName>
        <fullName evidence="4">C-type lectin domain-containing protein</fullName>
    </recommendedName>
</protein>
<gene>
    <name evidence="2" type="ORF">CLODIP_2_CD13730</name>
</gene>
<accession>A0A8S1D7X3</accession>
<feature type="signal peptide" evidence="1">
    <location>
        <begin position="1"/>
        <end position="25"/>
    </location>
</feature>
<dbReference type="Gene3D" id="3.10.100.10">
    <property type="entry name" value="Mannose-Binding Protein A, subunit A"/>
    <property type="match status" value="1"/>
</dbReference>
<sequence>MTSSVKTNVEIYCFLLVLIHSKIMASVDDQLCLVQQNVAKQDFAWRYYSSPFNCIAKCYTANTATSDPLSRKAKYLERVFSPAQKTINCMQNERRVASFCKIKMKTLELNQYSDLPLLYFQSLVQLPKFEAEKFCLSNGLNFGIDESQIEFVTIGLPDVKIWMADVQILNATAGVSTKISCTILHKQKSSSLVKQENCQNSNNFVCVLPKNCHLDKCSSRCSKDSCDIADAKQQADYCESNCPNLDCGEERAERFGYMKPEVDGDIIEACGKQYLFSKMSKYNQKATHTFCCTKHMNAASITTLEEAKCLAREMIKKNLSDFFFWTSARPSNCTNLYTWCSLDGSGEVLDQKLLDIPKNSNPKKQFITVKAIAQTESLAFGFEDPTIVTRAMCSRPNAQTCTNSFCSPMGFKEELDGNKPRRVTGFYRSNCKYMYGCSKLFDTCPAKYSYYQGSKWAQANLDYTMKFVTLETKEKMECLLQVLKANNVRSSTFIVNAMSLGCPKYIRWCEIPDNPLLNNSYIPWEDGEPSMDPTKECITAIEDVDDRLCLSQQPVARQDFAWRYYGTPFNCIAKCNTANSATTDPLSRKAKYLERVFSPAQKTINCVQQKRKVASFCMVKMKSLELNQYSNLPLLYFPIFVQLPKFEAEKFCFSNGLHFGIDESLVAFITAGLTDVKIWMADVQILNKTSGIKCNILHKQKSSSLVKQENCQNSNNFVCVLPKNCHLDKCSSRCSTDSCDIADAKQQADYCESNCPNLDCGEERAERFGYMKPEVDGDIIEACGKQYLFSKFSKYNQKATHTFCCTKHMNAASITTLEEAKCLAREMIKKNLSDFSFWTSARPSNCTNLYTWCSLDGSGEVLDQKLLDIPKNSNLKKQFITVKAIAQTESLAFGFEEPTIVTRAMCSRPNAQTCTNSFCSPMGFKDELEKNRGSRITGFYRKNCKFMFGCRRLYDVCSEKYSFYQASKWAQANLDYNFQLVSLETQETMECFLQVLKANNVKSNTFVVNAVSFGCPKNVRWCDVLDNPLLNNSYIPWDAGEPSKDPTKECVYMKKISSVSFNDMDPLNIQTDDAHHDKISNDESRVM</sequence>
<dbReference type="EMBL" id="CADEPI010000121">
    <property type="protein sequence ID" value="CAB3375931.1"/>
    <property type="molecule type" value="Genomic_DNA"/>
</dbReference>
<keyword evidence="1" id="KW-0732">Signal</keyword>